<dbReference type="EMBL" id="FLRD01000003">
    <property type="protein sequence ID" value="SBT30544.1"/>
    <property type="molecule type" value="Genomic_DNA"/>
</dbReference>
<gene>
    <name evidence="1" type="ORF">POVWA1_002100</name>
    <name evidence="2" type="ORF">POVWA2_001970</name>
</gene>
<evidence type="ECO:0000313" key="4">
    <source>
        <dbReference type="Proteomes" id="UP000078555"/>
    </source>
</evidence>
<dbReference type="Proteomes" id="UP000078555">
    <property type="component" value="Unassembled WGS sequence"/>
</dbReference>
<proteinExistence type="predicted"/>
<evidence type="ECO:0000313" key="3">
    <source>
        <dbReference type="Proteomes" id="UP000078550"/>
    </source>
</evidence>
<keyword evidence="4" id="KW-1185">Reference proteome</keyword>
<accession>A0A1A8YG76</accession>
<organism evidence="1 4">
    <name type="scientific">Plasmodium ovale wallikeri</name>
    <dbReference type="NCBI Taxonomy" id="864142"/>
    <lineage>
        <taxon>Eukaryota</taxon>
        <taxon>Sar</taxon>
        <taxon>Alveolata</taxon>
        <taxon>Apicomplexa</taxon>
        <taxon>Aconoidasida</taxon>
        <taxon>Haemosporida</taxon>
        <taxon>Plasmodiidae</taxon>
        <taxon>Plasmodium</taxon>
        <taxon>Plasmodium (Plasmodium)</taxon>
    </lineage>
</organism>
<dbReference type="AlphaFoldDB" id="A0A1A8YG76"/>
<dbReference type="Proteomes" id="UP000078550">
    <property type="component" value="Unassembled WGS sequence"/>
</dbReference>
<reference evidence="3 4" key="1">
    <citation type="submission" date="2016-05" db="EMBL/GenBank/DDBJ databases">
        <authorList>
            <person name="Naeem Raeece"/>
        </authorList>
    </citation>
    <scope>NUCLEOTIDE SEQUENCE [LARGE SCALE GENOMIC DNA]</scope>
</reference>
<dbReference type="EMBL" id="FLRE01000008">
    <property type="protein sequence ID" value="SBT31021.1"/>
    <property type="molecule type" value="Genomic_DNA"/>
</dbReference>
<evidence type="ECO:0000313" key="1">
    <source>
        <dbReference type="EMBL" id="SBT30544.1"/>
    </source>
</evidence>
<sequence length="87" mass="10072">MFVQTLFFENNVYIHARLHALVCTRVYIIRSKQSAEAHCTICELPSTRVNLRGYVYAYCPFVVKAQRAYSRNKPPLPIRNNVILRGA</sequence>
<protein>
    <submittedName>
        <fullName evidence="1">Uncharacterized protein</fullName>
    </submittedName>
</protein>
<name>A0A1A8YG76_PLAOA</name>
<reference evidence="1" key="2">
    <citation type="submission" date="2016-05" db="EMBL/GenBank/DDBJ databases">
        <authorList>
            <person name="Lavstsen T."/>
            <person name="Jespersen J.S."/>
        </authorList>
    </citation>
    <scope>NUCLEOTIDE SEQUENCE [LARGE SCALE GENOMIC DNA]</scope>
</reference>
<evidence type="ECO:0000313" key="2">
    <source>
        <dbReference type="EMBL" id="SBT31021.1"/>
    </source>
</evidence>